<dbReference type="InterPro" id="IPR025350">
    <property type="entry name" value="DUF4254"/>
</dbReference>
<evidence type="ECO:0000256" key="1">
    <source>
        <dbReference type="SAM" id="Coils"/>
    </source>
</evidence>
<dbReference type="Pfam" id="PF14063">
    <property type="entry name" value="DUF4254"/>
    <property type="match status" value="1"/>
</dbReference>
<sequence>MEKSLGTIISRLAQTNIALWHEEDKARLEDDHIVARAKRRIDTLNQQRNDLIEQVDELIIHLSAGDAAQGTTSSES</sequence>
<dbReference type="AlphaFoldDB" id="A0A2G6E5W6"/>
<dbReference type="EMBL" id="PDPS01000028">
    <property type="protein sequence ID" value="PID57252.1"/>
    <property type="molecule type" value="Genomic_DNA"/>
</dbReference>
<keyword evidence="1" id="KW-0175">Coiled coil</keyword>
<evidence type="ECO:0000313" key="2">
    <source>
        <dbReference type="EMBL" id="PID57252.1"/>
    </source>
</evidence>
<feature type="coiled-coil region" evidence="1">
    <location>
        <begin position="34"/>
        <end position="61"/>
    </location>
</feature>
<evidence type="ECO:0000313" key="3">
    <source>
        <dbReference type="Proteomes" id="UP000229740"/>
    </source>
</evidence>
<accession>A0A2G6E5W6</accession>
<organism evidence="2 3">
    <name type="scientific">candidate division KSB3 bacterium</name>
    <dbReference type="NCBI Taxonomy" id="2044937"/>
    <lineage>
        <taxon>Bacteria</taxon>
        <taxon>candidate division KSB3</taxon>
    </lineage>
</organism>
<reference evidence="2 3" key="1">
    <citation type="submission" date="2017-10" db="EMBL/GenBank/DDBJ databases">
        <title>Novel microbial diversity and functional potential in the marine mammal oral microbiome.</title>
        <authorList>
            <person name="Dudek N.K."/>
            <person name="Sun C.L."/>
            <person name="Burstein D."/>
            <person name="Kantor R.S."/>
            <person name="Aliaga Goltsman D.S."/>
            <person name="Bik E.M."/>
            <person name="Thomas B.C."/>
            <person name="Banfield J.F."/>
            <person name="Relman D.A."/>
        </authorList>
    </citation>
    <scope>NUCLEOTIDE SEQUENCE [LARGE SCALE GENOMIC DNA]</scope>
    <source>
        <strain evidence="2">DOLZORAL124_49_17</strain>
    </source>
</reference>
<gene>
    <name evidence="2" type="ORF">CSB45_08480</name>
</gene>
<proteinExistence type="predicted"/>
<comment type="caution">
    <text evidence="2">The sequence shown here is derived from an EMBL/GenBank/DDBJ whole genome shotgun (WGS) entry which is preliminary data.</text>
</comment>
<name>A0A2G6E5W6_9BACT</name>
<dbReference type="Proteomes" id="UP000229740">
    <property type="component" value="Unassembled WGS sequence"/>
</dbReference>
<protein>
    <submittedName>
        <fullName evidence="2">Uncharacterized protein</fullName>
    </submittedName>
</protein>